<evidence type="ECO:0000313" key="2">
    <source>
        <dbReference type="EMBL" id="MCQ4045981.1"/>
    </source>
</evidence>
<gene>
    <name evidence="2" type="ORF">NON19_29055</name>
</gene>
<keyword evidence="3" id="KW-1185">Reference proteome</keyword>
<feature type="region of interest" description="Disordered" evidence="1">
    <location>
        <begin position="164"/>
        <end position="188"/>
    </location>
</feature>
<dbReference type="Proteomes" id="UP001206206">
    <property type="component" value="Unassembled WGS sequence"/>
</dbReference>
<sequence>MQTTPQSVTWTDSDKRAHHLRITPQRLARGSASDLTHVHLMDDDLKGKVPYYLTVSYTNTDQAALSHPSPESDLSVNGADGQPGKAISMLSDGLGTGPSLPDHCGQSGPDTLAAGGTAQVCQIFMLSPKQQPTTVSFTDDGGGTVIWQVRGDKDDAASGVLPAGKTADSVWQDSDKHPVPMSVTPKSVRTGNISDLSQYDLDADQKKLIPYYVTIEYRNNGKNDLYPDMHEGVLLRGASGQEAKAMTLLNLNFDGSGNGIEQCPQSLLDHMLQPGSTFTQCTIHMLPKGDTPATVVFQGQGSGAQPVTWHATEGNK</sequence>
<organism evidence="2 3">
    <name type="scientific">Streptantibioticus rubrisoli</name>
    <dbReference type="NCBI Taxonomy" id="1387313"/>
    <lineage>
        <taxon>Bacteria</taxon>
        <taxon>Bacillati</taxon>
        <taxon>Actinomycetota</taxon>
        <taxon>Actinomycetes</taxon>
        <taxon>Kitasatosporales</taxon>
        <taxon>Streptomycetaceae</taxon>
        <taxon>Streptantibioticus</taxon>
    </lineage>
</organism>
<accession>A0ABT1PKT7</accession>
<comment type="caution">
    <text evidence="2">The sequence shown here is derived from an EMBL/GenBank/DDBJ whole genome shotgun (WGS) entry which is preliminary data.</text>
</comment>
<reference evidence="2 3" key="1">
    <citation type="submission" date="2022-06" db="EMBL/GenBank/DDBJ databases">
        <title>Draft genome sequence of type strain Streptomyces rubrisoli DSM 42083.</title>
        <authorList>
            <person name="Duangmal K."/>
            <person name="Klaysubun C."/>
        </authorList>
    </citation>
    <scope>NUCLEOTIDE SEQUENCE [LARGE SCALE GENOMIC DNA]</scope>
    <source>
        <strain evidence="2 3">DSM 42083</strain>
    </source>
</reference>
<dbReference type="RefSeq" id="WP_255932169.1">
    <property type="nucleotide sequence ID" value="NZ_JANFNH010000053.1"/>
</dbReference>
<evidence type="ECO:0000256" key="1">
    <source>
        <dbReference type="SAM" id="MobiDB-lite"/>
    </source>
</evidence>
<dbReference type="EMBL" id="JANFNH010000053">
    <property type="protein sequence ID" value="MCQ4045981.1"/>
    <property type="molecule type" value="Genomic_DNA"/>
</dbReference>
<evidence type="ECO:0000313" key="3">
    <source>
        <dbReference type="Proteomes" id="UP001206206"/>
    </source>
</evidence>
<proteinExistence type="predicted"/>
<protein>
    <submittedName>
        <fullName evidence="2">Uncharacterized protein</fullName>
    </submittedName>
</protein>
<name>A0ABT1PKT7_9ACTN</name>